<dbReference type="Gene3D" id="3.30.1330.40">
    <property type="entry name" value="RutC-like"/>
    <property type="match status" value="2"/>
</dbReference>
<dbReference type="VEuPathDB" id="FungiDB:SPSK_02236"/>
<feature type="region of interest" description="Disordered" evidence="6">
    <location>
        <begin position="37"/>
        <end position="60"/>
    </location>
</feature>
<name>A0A0F2MAW7_SPOSC</name>
<organism evidence="8 9">
    <name type="scientific">Sporothrix schenckii 1099-18</name>
    <dbReference type="NCBI Taxonomy" id="1397361"/>
    <lineage>
        <taxon>Eukaryota</taxon>
        <taxon>Fungi</taxon>
        <taxon>Dikarya</taxon>
        <taxon>Ascomycota</taxon>
        <taxon>Pezizomycotina</taxon>
        <taxon>Sordariomycetes</taxon>
        <taxon>Sordariomycetidae</taxon>
        <taxon>Ophiostomatales</taxon>
        <taxon>Ophiostomataceae</taxon>
        <taxon>Sporothrix</taxon>
    </lineage>
</organism>
<dbReference type="OrthoDB" id="686384at2759"/>
<dbReference type="SUPFAM" id="SSF52402">
    <property type="entry name" value="Adenine nucleotide alpha hydrolases-like"/>
    <property type="match status" value="1"/>
</dbReference>
<reference evidence="8 9" key="1">
    <citation type="journal article" date="2014" name="BMC Genomics">
        <title>Comparative genomics of the major fungal agents of human and animal Sporotrichosis: Sporothrix schenckii and Sporothrix brasiliensis.</title>
        <authorList>
            <person name="Teixeira M.M."/>
            <person name="de Almeida L.G."/>
            <person name="Kubitschek-Barreira P."/>
            <person name="Alves F.L."/>
            <person name="Kioshima E.S."/>
            <person name="Abadio A.K."/>
            <person name="Fernandes L."/>
            <person name="Derengowski L.S."/>
            <person name="Ferreira K.S."/>
            <person name="Souza R.C."/>
            <person name="Ruiz J.C."/>
            <person name="de Andrade N.C."/>
            <person name="Paes H.C."/>
            <person name="Nicola A.M."/>
            <person name="Albuquerque P."/>
            <person name="Gerber A.L."/>
            <person name="Martins V.P."/>
            <person name="Peconick L.D."/>
            <person name="Neto A.V."/>
            <person name="Chaucanez C.B."/>
            <person name="Silva P.A."/>
            <person name="Cunha O.L."/>
            <person name="de Oliveira F.F."/>
            <person name="dos Santos T.C."/>
            <person name="Barros A.L."/>
            <person name="Soares M.A."/>
            <person name="de Oliveira L.M."/>
            <person name="Marini M.M."/>
            <person name="Villalobos-Duno H."/>
            <person name="Cunha M.M."/>
            <person name="de Hoog S."/>
            <person name="da Silveira J.F."/>
            <person name="Henrissat B."/>
            <person name="Nino-Vega G.A."/>
            <person name="Cisalpino P.S."/>
            <person name="Mora-Montes H.M."/>
            <person name="Almeida S.R."/>
            <person name="Stajich J.E."/>
            <person name="Lopes-Bezerra L.M."/>
            <person name="Vasconcelos A.T."/>
            <person name="Felipe M.S."/>
        </authorList>
    </citation>
    <scope>NUCLEOTIDE SEQUENCE [LARGE SCALE GENOMIC DNA]</scope>
    <source>
        <strain evidence="8 9">1099-18</strain>
    </source>
</reference>
<gene>
    <name evidence="8" type="ORF">SPSK_02236</name>
</gene>
<evidence type="ECO:0000256" key="1">
    <source>
        <dbReference type="ARBA" id="ARBA00012089"/>
    </source>
</evidence>
<dbReference type="Pfam" id="PF01902">
    <property type="entry name" value="Diphthami_syn_2"/>
    <property type="match status" value="1"/>
</dbReference>
<feature type="domain" description="Diphthamide synthase" evidence="7">
    <location>
        <begin position="66"/>
        <end position="269"/>
    </location>
</feature>
<dbReference type="GeneID" id="27664386"/>
<dbReference type="Gene3D" id="3.40.50.620">
    <property type="entry name" value="HUPs"/>
    <property type="match status" value="1"/>
</dbReference>
<proteinExistence type="predicted"/>
<sequence length="883" mass="93513">MALNVIALISGGKDSFFSLLHCMAHGHRVVALANLHPPHTEDHAGGSSRNGNANGDADADADEEDLNSFMYQTVGHRVLPLYAAATGLPLYRQPILGRAVQSGREYHPNGGEDEDETESMTRLLCRVLADLPEANAVCAGALLSTYQRTRVESVAVRLGLASLAYLWQYPLLPAVSSSADDALSATSAAATDYLDDLAVAGFDARIVKVASGGLDDSLLWTNVASAAGRARLQRALQRLGLADDGPGSMLGEGGEYETLVVDGPRALFRQGSLSVADADRRVVHEGGGTSWLQIRTATVEPKEEPTGPTNEPEASLVNVRQPGLLDARFAAVLARLGTGRETETKTGTGTETASDAAQTMAAALSLADETTFALSPSTVTSAVTTLAVVPDLASIPPSPSMADATRSIVVQVRQHLRHLPSHLSPTHSVIRALVVLRRMADFPAFNAVYGTLFTGAPNPPSRVTIACGTALPTDVDVAVFLSVLDDAAQIDAARRQGLHVQSRSYWAPANIGPYSQAVSVLAHADGNDGNDGNDARGPRVVSIAGQIPLVPATMDLPNQAVEAAAHAGLACMPNAPSPWPASFAFQATLALQHLWRIGIDQDVQWWGSTVAYVPRQTDGHAEPSLSNKARLVARAWQTAHEWRPTSEDDADEEEEDSVDGPDLWDRAFDARYARYGAGGGGGSSSDKNTPQLPDWRVLDGRPLQPARAVPPVFLAEVHELPRAAPVEWHAQAGFGHLHAGGGDSSNSSIQLRTWAGTDGAANKTWTHQTILKTLPPRNGDTDEDSGSEDDNKVCRPAAAPRSSRVVVQRTTAWACPADKPSTKVVLPDAVLADNVDVVYADRNLCQISKAHTSTSPIVPCASLWNARGERLAAVVVQTVYGEA</sequence>
<dbReference type="KEGG" id="ssck:SPSK_02236"/>
<evidence type="ECO:0000256" key="2">
    <source>
        <dbReference type="ARBA" id="ARBA00018426"/>
    </source>
</evidence>
<feature type="region of interest" description="Disordered" evidence="6">
    <location>
        <begin position="675"/>
        <end position="698"/>
    </location>
</feature>
<accession>A0A0F2MAW7</accession>
<dbReference type="InterPro" id="IPR002761">
    <property type="entry name" value="Diphthami_syn_dom"/>
</dbReference>
<evidence type="ECO:0000313" key="9">
    <source>
        <dbReference type="Proteomes" id="UP000033710"/>
    </source>
</evidence>
<dbReference type="GO" id="GO:0017178">
    <property type="term" value="F:diphthine-ammonia ligase activity"/>
    <property type="evidence" value="ECO:0007669"/>
    <property type="project" value="UniProtKB-EC"/>
</dbReference>
<feature type="compositionally biased region" description="Acidic residues" evidence="6">
    <location>
        <begin position="647"/>
        <end position="659"/>
    </location>
</feature>
<dbReference type="InterPro" id="IPR035959">
    <property type="entry name" value="RutC-like_sf"/>
</dbReference>
<evidence type="ECO:0000259" key="7">
    <source>
        <dbReference type="Pfam" id="PF01902"/>
    </source>
</evidence>
<evidence type="ECO:0000256" key="3">
    <source>
        <dbReference type="ARBA" id="ARBA00029814"/>
    </source>
</evidence>
<dbReference type="EMBL" id="AXCR01000006">
    <property type="protein sequence ID" value="KJR86787.1"/>
    <property type="molecule type" value="Genomic_DNA"/>
</dbReference>
<evidence type="ECO:0000256" key="4">
    <source>
        <dbReference type="ARBA" id="ARBA00031552"/>
    </source>
</evidence>
<dbReference type="InterPro" id="IPR030662">
    <property type="entry name" value="DPH6/MJ0570"/>
</dbReference>
<dbReference type="InterPro" id="IPR014729">
    <property type="entry name" value="Rossmann-like_a/b/a_fold"/>
</dbReference>
<dbReference type="RefSeq" id="XP_016589463.1">
    <property type="nucleotide sequence ID" value="XM_016729109.1"/>
</dbReference>
<dbReference type="NCBIfam" id="TIGR00290">
    <property type="entry name" value="MJ0570_dom"/>
    <property type="match status" value="1"/>
</dbReference>
<reference evidence="8 9" key="2">
    <citation type="journal article" date="2015" name="Eukaryot. Cell">
        <title>Asexual propagation of a virulent clone complex in a human and feline outbreak of sporotrichosis.</title>
        <authorList>
            <person name="Teixeira Mde M."/>
            <person name="Rodrigues A.M."/>
            <person name="Tsui C.K."/>
            <person name="de Almeida L.G."/>
            <person name="Van Diepeningen A.D."/>
            <person name="van den Ende B.G."/>
            <person name="Fernandes G.F."/>
            <person name="Kano R."/>
            <person name="Hamelin R.C."/>
            <person name="Lopes-Bezerra L.M."/>
            <person name="Vasconcelos A.T."/>
            <person name="de Hoog S."/>
            <person name="de Camargo Z.P."/>
            <person name="Felipe M.S."/>
        </authorList>
    </citation>
    <scope>NUCLEOTIDE SEQUENCE [LARGE SCALE GENOMIC DNA]</scope>
    <source>
        <strain evidence="8 9">1099-18</strain>
    </source>
</reference>
<protein>
    <recommendedName>
        <fullName evidence="2">Diphthine--ammonia ligase</fullName>
        <ecNumber evidence="1">6.3.1.14</ecNumber>
    </recommendedName>
    <alternativeName>
        <fullName evidence="3">Diphthamide synthase</fullName>
    </alternativeName>
    <alternativeName>
        <fullName evidence="4">Diphthamide synthetase</fullName>
    </alternativeName>
</protein>
<dbReference type="PANTHER" id="PTHR12196">
    <property type="entry name" value="DOMAIN OF UNKNOWN FUNCTION 71 DUF71 -CONTAINING PROTEIN"/>
    <property type="match status" value="1"/>
</dbReference>
<dbReference type="AlphaFoldDB" id="A0A0F2MAW7"/>
<comment type="caution">
    <text evidence="8">The sequence shown here is derived from an EMBL/GenBank/DDBJ whole genome shotgun (WGS) entry which is preliminary data.</text>
</comment>
<dbReference type="PANTHER" id="PTHR12196:SF2">
    <property type="entry name" value="DIPHTHINE--AMMONIA LIGASE"/>
    <property type="match status" value="1"/>
</dbReference>
<dbReference type="EC" id="6.3.1.14" evidence="1"/>
<dbReference type="Gene3D" id="3.90.1490.10">
    <property type="entry name" value="putative n-type atp pyrophosphatase, domain 2"/>
    <property type="match status" value="1"/>
</dbReference>
<feature type="region of interest" description="Disordered" evidence="6">
    <location>
        <begin position="768"/>
        <end position="800"/>
    </location>
</feature>
<feature type="region of interest" description="Disordered" evidence="6">
    <location>
        <begin position="641"/>
        <end position="663"/>
    </location>
</feature>
<feature type="compositionally biased region" description="Low complexity" evidence="6">
    <location>
        <begin position="45"/>
        <end position="56"/>
    </location>
</feature>
<dbReference type="SUPFAM" id="SSF55298">
    <property type="entry name" value="YjgF-like"/>
    <property type="match status" value="2"/>
</dbReference>
<evidence type="ECO:0000313" key="8">
    <source>
        <dbReference type="EMBL" id="KJR86787.1"/>
    </source>
</evidence>
<evidence type="ECO:0000256" key="6">
    <source>
        <dbReference type="SAM" id="MobiDB-lite"/>
    </source>
</evidence>
<comment type="catalytic activity">
    <reaction evidence="5">
        <text>diphthine-[translation elongation factor 2] + NH4(+) + ATP = diphthamide-[translation elongation factor 2] + AMP + diphosphate + H(+)</text>
        <dbReference type="Rhea" id="RHEA:19753"/>
        <dbReference type="Rhea" id="RHEA-COMP:10172"/>
        <dbReference type="Rhea" id="RHEA-COMP:10174"/>
        <dbReference type="ChEBI" id="CHEBI:15378"/>
        <dbReference type="ChEBI" id="CHEBI:16692"/>
        <dbReference type="ChEBI" id="CHEBI:28938"/>
        <dbReference type="ChEBI" id="CHEBI:30616"/>
        <dbReference type="ChEBI" id="CHEBI:33019"/>
        <dbReference type="ChEBI" id="CHEBI:82696"/>
        <dbReference type="ChEBI" id="CHEBI:456215"/>
        <dbReference type="EC" id="6.3.1.14"/>
    </reaction>
</comment>
<dbReference type="CDD" id="cd01994">
    <property type="entry name" value="AANH_PF0828-like"/>
    <property type="match status" value="1"/>
</dbReference>
<evidence type="ECO:0000256" key="5">
    <source>
        <dbReference type="ARBA" id="ARBA00048108"/>
    </source>
</evidence>
<dbReference type="Proteomes" id="UP000033710">
    <property type="component" value="Unassembled WGS sequence"/>
</dbReference>
<dbReference type="GO" id="GO:0017183">
    <property type="term" value="P:protein histidyl modification to diphthamide"/>
    <property type="evidence" value="ECO:0007669"/>
    <property type="project" value="TreeGrafter"/>
</dbReference>